<feature type="compositionally biased region" description="Low complexity" evidence="1">
    <location>
        <begin position="7"/>
        <end position="38"/>
    </location>
</feature>
<reference evidence="2 3" key="1">
    <citation type="journal article" date="2012" name="BMC Genomics">
        <title>Sequencing the genome of Marssonina brunnea reveals fungus-poplar co-evolution.</title>
        <authorList>
            <person name="Zhu S."/>
            <person name="Cao Y.-Z."/>
            <person name="Jiang C."/>
            <person name="Tan B.-Y."/>
            <person name="Wang Z."/>
            <person name="Feng S."/>
            <person name="Zhang L."/>
            <person name="Su X.-H."/>
            <person name="Brejova B."/>
            <person name="Vinar T."/>
            <person name="Xu M."/>
            <person name="Wang M.-X."/>
            <person name="Zhang S.-G."/>
            <person name="Huang M.-R."/>
            <person name="Wu R."/>
            <person name="Zhou Y."/>
        </authorList>
    </citation>
    <scope>NUCLEOTIDE SEQUENCE [LARGE SCALE GENOMIC DNA]</scope>
    <source>
        <strain evidence="2 3">MB_m1</strain>
    </source>
</reference>
<organism evidence="2 3">
    <name type="scientific">Marssonina brunnea f. sp. multigermtubi (strain MB_m1)</name>
    <name type="common">Marssonina leaf spot fungus</name>
    <dbReference type="NCBI Taxonomy" id="1072389"/>
    <lineage>
        <taxon>Eukaryota</taxon>
        <taxon>Fungi</taxon>
        <taxon>Dikarya</taxon>
        <taxon>Ascomycota</taxon>
        <taxon>Pezizomycotina</taxon>
        <taxon>Leotiomycetes</taxon>
        <taxon>Helotiales</taxon>
        <taxon>Drepanopezizaceae</taxon>
        <taxon>Drepanopeziza</taxon>
    </lineage>
</organism>
<feature type="region of interest" description="Disordered" evidence="1">
    <location>
        <begin position="1"/>
        <end position="60"/>
    </location>
</feature>
<dbReference type="EMBL" id="JH921428">
    <property type="protein sequence ID" value="EKD21788.1"/>
    <property type="molecule type" value="Genomic_DNA"/>
</dbReference>
<dbReference type="OrthoDB" id="3563157at2759"/>
<dbReference type="KEGG" id="mbe:MBM_00901"/>
<feature type="compositionally biased region" description="Basic and acidic residues" evidence="1">
    <location>
        <begin position="43"/>
        <end position="60"/>
    </location>
</feature>
<evidence type="ECO:0000313" key="3">
    <source>
        <dbReference type="Proteomes" id="UP000006753"/>
    </source>
</evidence>
<evidence type="ECO:0000256" key="1">
    <source>
        <dbReference type="SAM" id="MobiDB-lite"/>
    </source>
</evidence>
<keyword evidence="3" id="KW-1185">Reference proteome</keyword>
<gene>
    <name evidence="2" type="ORF">MBM_00901</name>
</gene>
<dbReference type="HOGENOM" id="CLU_2038560_0_0_1"/>
<dbReference type="AlphaFoldDB" id="K1XMN4"/>
<accession>K1XMN4</accession>
<evidence type="ECO:0000313" key="2">
    <source>
        <dbReference type="EMBL" id="EKD21788.1"/>
    </source>
</evidence>
<dbReference type="Proteomes" id="UP000006753">
    <property type="component" value="Unassembled WGS sequence"/>
</dbReference>
<name>K1XMN4_MARBU</name>
<sequence>MAHKTNSSVKAYSGSAKGAASHVSAPSHVHAHNHSGSSSKKHSGTENLDRYVQDERDHRSLAVAEYDAHQQEAKERHSLGGRTYFNEHDDQLGAVKVSVCYVFVLEIGRDGSSTTIRSRFA</sequence>
<dbReference type="InParanoid" id="K1XMN4"/>
<dbReference type="GeneID" id="18756836"/>
<protein>
    <submittedName>
        <fullName evidence="2">Uncharacterized protein</fullName>
    </submittedName>
</protein>
<proteinExistence type="predicted"/>